<dbReference type="InterPro" id="IPR027417">
    <property type="entry name" value="P-loop_NTPase"/>
</dbReference>
<dbReference type="GO" id="GO:0005525">
    <property type="term" value="F:GTP binding"/>
    <property type="evidence" value="ECO:0007669"/>
    <property type="project" value="UniProtKB-KW"/>
</dbReference>
<keyword evidence="4" id="KW-0342">GTP-binding</keyword>
<name>A0A1I2UM38_9FIRM</name>
<dbReference type="InterPro" id="IPR045063">
    <property type="entry name" value="Dynamin_N"/>
</dbReference>
<dbReference type="AlphaFoldDB" id="A0A1I2UM38"/>
<proteinExistence type="predicted"/>
<evidence type="ECO:0000259" key="6">
    <source>
        <dbReference type="Pfam" id="PF00350"/>
    </source>
</evidence>
<keyword evidence="8" id="KW-1185">Reference proteome</keyword>
<sequence length="715" mass="81549">MQNIEKYLTRIEKLRRDYASPWEAPVIAFMGPYNTGKSTLINNLLGQEISPVDVIPATSTRILFSYGQRFLARVYLGGREVTVLTERELSRLLLNKDFREGKIARVEVQLNNEVLKKMQLMDTPGIDAITGPVDFPEDLEQIDHIVYLFHQRGPGETDRKAIQALLGKKRPGELSFWINCNLGQCDGSSLEEARQVLREICSGEIQVNLIDTATPEDVEKFRLYLEEKTGTWLIAKLTEVFKELDKQIPDITEAALHESCDSLFLSKLWEAREYSRQVIQGQNIIKSIPPVSQQVQNLVVKPVTDPGIFNHTPVIYGTNEAPDPAEIRNSIINLINRISSEPVLQPYTRVVKELDLIAGKLERETYLVTATGGFSSGKTTFFNALMGEAVLPAENRPTTFAITRIAHGSQKKAVVKYARQVVIPTHFKEDNQALICRHELAILERWLTEPDLLTNIKLLKKSRQGMATEISAPELLQEIEQLKQTFARVRREFKGARRPWKTLFKKIPLRKFNGTNSTDYFEVYFNREDNIELDLNQESDRMVLAKLAGSHLALRVSLIEITHPAIVLKTADFIDSPGLDSVYHRHREITGHYLPSSDCFLIFLNGKGVLTKPDMGVIERVTRLFDKTELSRKVFIIVNFADTLNAREKEKVLNYLKTNLDPALSDRIHFISALEALKGRDKASFGHLVNQLKQQLWQSRCQENFIHRLKKSKQH</sequence>
<accession>A0A1I2UM38</accession>
<dbReference type="SUPFAM" id="SSF52540">
    <property type="entry name" value="P-loop containing nucleoside triphosphate hydrolases"/>
    <property type="match status" value="2"/>
</dbReference>
<dbReference type="Gene3D" id="3.40.50.300">
    <property type="entry name" value="P-loop containing nucleotide triphosphate hydrolases"/>
    <property type="match status" value="3"/>
</dbReference>
<evidence type="ECO:0000256" key="5">
    <source>
        <dbReference type="ARBA" id="ARBA00023136"/>
    </source>
</evidence>
<dbReference type="RefSeq" id="WP_092471900.1">
    <property type="nucleotide sequence ID" value="NZ_FOOX01000009.1"/>
</dbReference>
<keyword evidence="5" id="KW-0472">Membrane</keyword>
<comment type="subcellular location">
    <subcellularLocation>
        <location evidence="1">Membrane</location>
    </subcellularLocation>
</comment>
<dbReference type="OrthoDB" id="9816479at2"/>
<dbReference type="EMBL" id="FOOX01000009">
    <property type="protein sequence ID" value="SFG78113.1"/>
    <property type="molecule type" value="Genomic_DNA"/>
</dbReference>
<evidence type="ECO:0000256" key="1">
    <source>
        <dbReference type="ARBA" id="ARBA00004370"/>
    </source>
</evidence>
<evidence type="ECO:0000313" key="7">
    <source>
        <dbReference type="EMBL" id="SFG78113.1"/>
    </source>
</evidence>
<protein>
    <submittedName>
        <fullName evidence="7">Dynamin family protein</fullName>
    </submittedName>
</protein>
<gene>
    <name evidence="7" type="ORF">SAMN05660649_02696</name>
</gene>
<dbReference type="Pfam" id="PF00350">
    <property type="entry name" value="Dynamin_N"/>
    <property type="match status" value="2"/>
</dbReference>
<evidence type="ECO:0000256" key="3">
    <source>
        <dbReference type="ARBA" id="ARBA00022801"/>
    </source>
</evidence>
<dbReference type="STRING" id="341036.SAMN05660649_02696"/>
<organism evidence="7 8">
    <name type="scientific">Desulfotruncus arcticus DSM 17038</name>
    <dbReference type="NCBI Taxonomy" id="1121424"/>
    <lineage>
        <taxon>Bacteria</taxon>
        <taxon>Bacillati</taxon>
        <taxon>Bacillota</taxon>
        <taxon>Clostridia</taxon>
        <taxon>Eubacteriales</taxon>
        <taxon>Desulfallaceae</taxon>
        <taxon>Desulfotruncus</taxon>
    </lineage>
</organism>
<dbReference type="GO" id="GO:0003924">
    <property type="term" value="F:GTPase activity"/>
    <property type="evidence" value="ECO:0007669"/>
    <property type="project" value="InterPro"/>
</dbReference>
<keyword evidence="3" id="KW-0378">Hydrolase</keyword>
<evidence type="ECO:0000256" key="2">
    <source>
        <dbReference type="ARBA" id="ARBA00022741"/>
    </source>
</evidence>
<dbReference type="PANTHER" id="PTHR10465">
    <property type="entry name" value="TRANSMEMBRANE GTPASE FZO1"/>
    <property type="match status" value="1"/>
</dbReference>
<dbReference type="InterPro" id="IPR027094">
    <property type="entry name" value="Mitofusin_fam"/>
</dbReference>
<evidence type="ECO:0000313" key="8">
    <source>
        <dbReference type="Proteomes" id="UP000199337"/>
    </source>
</evidence>
<dbReference type="Proteomes" id="UP000199337">
    <property type="component" value="Unassembled WGS sequence"/>
</dbReference>
<dbReference type="PANTHER" id="PTHR10465:SF0">
    <property type="entry name" value="SARCALUMENIN"/>
    <property type="match status" value="1"/>
</dbReference>
<dbReference type="GO" id="GO:0016020">
    <property type="term" value="C:membrane"/>
    <property type="evidence" value="ECO:0007669"/>
    <property type="project" value="UniProtKB-SubCell"/>
</dbReference>
<evidence type="ECO:0000256" key="4">
    <source>
        <dbReference type="ARBA" id="ARBA00023134"/>
    </source>
</evidence>
<keyword evidence="2" id="KW-0547">Nucleotide-binding</keyword>
<feature type="domain" description="Dynamin N-terminal" evidence="6">
    <location>
        <begin position="369"/>
        <end position="614"/>
    </location>
</feature>
<reference evidence="8" key="1">
    <citation type="submission" date="2016-10" db="EMBL/GenBank/DDBJ databases">
        <authorList>
            <person name="Varghese N."/>
            <person name="Submissions S."/>
        </authorList>
    </citation>
    <scope>NUCLEOTIDE SEQUENCE [LARGE SCALE GENOMIC DNA]</scope>
    <source>
        <strain evidence="8">DSM 17038</strain>
    </source>
</reference>
<feature type="domain" description="Dynamin N-terminal" evidence="6">
    <location>
        <begin position="27"/>
        <end position="128"/>
    </location>
</feature>